<feature type="transmembrane region" description="Helical" evidence="5">
    <location>
        <begin position="89"/>
        <end position="115"/>
    </location>
</feature>
<feature type="transmembrane region" description="Helical" evidence="5">
    <location>
        <begin position="323"/>
        <end position="342"/>
    </location>
</feature>
<reference evidence="6 7" key="1">
    <citation type="submission" date="2020-04" db="EMBL/GenBank/DDBJ databases">
        <authorList>
            <person name="Yoon J."/>
        </authorList>
    </citation>
    <scope>NUCLEOTIDE SEQUENCE [LARGE SCALE GENOMIC DNA]</scope>
    <source>
        <strain evidence="6 7">KMU-166</strain>
    </source>
</reference>
<keyword evidence="2 5" id="KW-0812">Transmembrane</keyword>
<feature type="transmembrane region" description="Helical" evidence="5">
    <location>
        <begin position="37"/>
        <end position="58"/>
    </location>
</feature>
<proteinExistence type="predicted"/>
<dbReference type="InterPro" id="IPR001046">
    <property type="entry name" value="NRAMP_fam"/>
</dbReference>
<comment type="caution">
    <text evidence="6">The sequence shown here is derived from an EMBL/GenBank/DDBJ whole genome shotgun (WGS) entry which is preliminary data.</text>
</comment>
<evidence type="ECO:0000256" key="4">
    <source>
        <dbReference type="ARBA" id="ARBA00023136"/>
    </source>
</evidence>
<feature type="transmembrane region" description="Helical" evidence="5">
    <location>
        <begin position="230"/>
        <end position="250"/>
    </location>
</feature>
<evidence type="ECO:0000256" key="1">
    <source>
        <dbReference type="ARBA" id="ARBA00004141"/>
    </source>
</evidence>
<evidence type="ECO:0000313" key="6">
    <source>
        <dbReference type="EMBL" id="NKI16326.1"/>
    </source>
</evidence>
<dbReference type="NCBIfam" id="NF037982">
    <property type="entry name" value="Nramp_1"/>
    <property type="match status" value="2"/>
</dbReference>
<accession>A0ABX1GAY6</accession>
<feature type="transmembrane region" description="Helical" evidence="5">
    <location>
        <begin position="382"/>
        <end position="404"/>
    </location>
</feature>
<evidence type="ECO:0000256" key="2">
    <source>
        <dbReference type="ARBA" id="ARBA00022692"/>
    </source>
</evidence>
<dbReference type="PANTHER" id="PTHR11706">
    <property type="entry name" value="SOLUTE CARRIER PROTEIN FAMILY 11 MEMBER"/>
    <property type="match status" value="1"/>
</dbReference>
<dbReference type="Pfam" id="PF01566">
    <property type="entry name" value="Nramp"/>
    <property type="match status" value="1"/>
</dbReference>
<feature type="transmembrane region" description="Helical" evidence="5">
    <location>
        <begin position="348"/>
        <end position="370"/>
    </location>
</feature>
<protein>
    <submittedName>
        <fullName evidence="6">Nramp family divalent metal transporter</fullName>
    </submittedName>
</protein>
<organism evidence="6 7">
    <name type="scientific">Spongiibacter thalassae</name>
    <dbReference type="NCBI Taxonomy" id="2721624"/>
    <lineage>
        <taxon>Bacteria</taxon>
        <taxon>Pseudomonadati</taxon>
        <taxon>Pseudomonadota</taxon>
        <taxon>Gammaproteobacteria</taxon>
        <taxon>Cellvibrionales</taxon>
        <taxon>Spongiibacteraceae</taxon>
        <taxon>Spongiibacter</taxon>
    </lineage>
</organism>
<comment type="subcellular location">
    <subcellularLocation>
        <location evidence="1">Membrane</location>
        <topology evidence="1">Multi-pass membrane protein</topology>
    </subcellularLocation>
</comment>
<name>A0ABX1GAY6_9GAMM</name>
<feature type="transmembrane region" description="Helical" evidence="5">
    <location>
        <begin position="146"/>
        <end position="166"/>
    </location>
</feature>
<feature type="transmembrane region" description="Helical" evidence="5">
    <location>
        <begin position="277"/>
        <end position="302"/>
    </location>
</feature>
<dbReference type="PANTHER" id="PTHR11706:SF3">
    <property type="entry name" value="METAL ION TRANSPORT PROTEIN"/>
    <property type="match status" value="1"/>
</dbReference>
<dbReference type="RefSeq" id="WP_168448850.1">
    <property type="nucleotide sequence ID" value="NZ_JAAWWK010000001.1"/>
</dbReference>
<sequence>MKNPAHHLAAFSAVGPGLVIAATGLGAGDLVAATVSGAELGVTIAWAVVVGAVIKFVLNEGLARWQLASGSTLLSGWVEHLPRWVRYYFFAYLCVWSLLVGAALMAACGLAGHALMPSVSISGWAALHSFAALLMVWRGNYRRLETVMKVLIAAMFVVVMAALWKIDTSELGLIRALLSPQLPDGHLPLLLAVVGGVGGSVTLLCYGYWIREKGWQGPEQLARARIDLAVGYLVTGMFGIGIMVLAASAAPPSVSGTKIIVALADELAVLLGEEFRLIFLLGFWAAVFSSMLGVWQGIPYLFADLLAQHQGEPDREISQQAQGYTPALLFLAGPPLLLLLLGKPVWLVLLYSVAGAFFMPFLAATLLYLNNRCIPAPMANSPWSNAAMILALLLFSGIGVQQLFR</sequence>
<keyword evidence="7" id="KW-1185">Reference proteome</keyword>
<feature type="transmembrane region" description="Helical" evidence="5">
    <location>
        <begin position="121"/>
        <end position="139"/>
    </location>
</feature>
<gene>
    <name evidence="6" type="ORF">HCU74_02720</name>
</gene>
<feature type="transmembrane region" description="Helical" evidence="5">
    <location>
        <begin position="186"/>
        <end position="209"/>
    </location>
</feature>
<evidence type="ECO:0000256" key="3">
    <source>
        <dbReference type="ARBA" id="ARBA00022989"/>
    </source>
</evidence>
<evidence type="ECO:0000313" key="7">
    <source>
        <dbReference type="Proteomes" id="UP000765845"/>
    </source>
</evidence>
<dbReference type="Proteomes" id="UP000765845">
    <property type="component" value="Unassembled WGS sequence"/>
</dbReference>
<evidence type="ECO:0000256" key="5">
    <source>
        <dbReference type="SAM" id="Phobius"/>
    </source>
</evidence>
<keyword evidence="4 5" id="KW-0472">Membrane</keyword>
<dbReference type="EMBL" id="JAAWWK010000001">
    <property type="protein sequence ID" value="NKI16326.1"/>
    <property type="molecule type" value="Genomic_DNA"/>
</dbReference>
<keyword evidence="3 5" id="KW-1133">Transmembrane helix</keyword>